<organism evidence="1 2">
    <name type="scientific">Naegleria lovaniensis</name>
    <name type="common">Amoeba</name>
    <dbReference type="NCBI Taxonomy" id="51637"/>
    <lineage>
        <taxon>Eukaryota</taxon>
        <taxon>Discoba</taxon>
        <taxon>Heterolobosea</taxon>
        <taxon>Tetramitia</taxon>
        <taxon>Eutetramitia</taxon>
        <taxon>Vahlkampfiidae</taxon>
        <taxon>Naegleria</taxon>
    </lineage>
</organism>
<dbReference type="EMBL" id="PYSW02000022">
    <property type="protein sequence ID" value="KAG2382992.1"/>
    <property type="molecule type" value="Genomic_DNA"/>
</dbReference>
<dbReference type="RefSeq" id="XP_044548671.1">
    <property type="nucleotide sequence ID" value="XM_044694655.1"/>
</dbReference>
<protein>
    <submittedName>
        <fullName evidence="1">Uncharacterized protein</fullName>
    </submittedName>
</protein>
<evidence type="ECO:0000313" key="2">
    <source>
        <dbReference type="Proteomes" id="UP000816034"/>
    </source>
</evidence>
<dbReference type="Proteomes" id="UP000816034">
    <property type="component" value="Unassembled WGS sequence"/>
</dbReference>
<keyword evidence="2" id="KW-1185">Reference proteome</keyword>
<proteinExistence type="predicted"/>
<comment type="caution">
    <text evidence="1">The sequence shown here is derived from an EMBL/GenBank/DDBJ whole genome shotgun (WGS) entry which is preliminary data.</text>
</comment>
<name>A0AA88GR46_NAELO</name>
<gene>
    <name evidence="1" type="ORF">C9374_004959</name>
</gene>
<dbReference type="GeneID" id="68097414"/>
<accession>A0AA88GR46</accession>
<reference evidence="1 2" key="1">
    <citation type="journal article" date="2018" name="BMC Genomics">
        <title>The genome of Naegleria lovaniensis, the basis for a comparative approach to unravel pathogenicity factors of the human pathogenic amoeba N. fowleri.</title>
        <authorList>
            <person name="Liechti N."/>
            <person name="Schurch N."/>
            <person name="Bruggmann R."/>
            <person name="Wittwer M."/>
        </authorList>
    </citation>
    <scope>NUCLEOTIDE SEQUENCE [LARGE SCALE GENOMIC DNA]</scope>
    <source>
        <strain evidence="1 2">ATCC 30569</strain>
    </source>
</reference>
<sequence length="94" mass="10887">MFQRTRVLLGGLVWKQKRFNQLRKRRAREYQNRVMDVENSLKYPYAELSAPAGATSPLANFDINNSNQINEVIQRVQKATQSPISHLASVFPRK</sequence>
<dbReference type="AlphaFoldDB" id="A0AA88GR46"/>
<evidence type="ECO:0000313" key="1">
    <source>
        <dbReference type="EMBL" id="KAG2382992.1"/>
    </source>
</evidence>